<evidence type="ECO:0000313" key="2">
    <source>
        <dbReference type="EMBL" id="OMJ81821.1"/>
    </source>
</evidence>
<feature type="domain" description="Calponin-homology (CH)" evidence="1">
    <location>
        <begin position="149"/>
        <end position="259"/>
    </location>
</feature>
<dbReference type="InterPro" id="IPR001715">
    <property type="entry name" value="CH_dom"/>
</dbReference>
<dbReference type="EMBL" id="MPUH01000365">
    <property type="protein sequence ID" value="OMJ81821.1"/>
    <property type="molecule type" value="Genomic_DNA"/>
</dbReference>
<feature type="domain" description="Calponin-homology (CH)" evidence="1">
    <location>
        <begin position="549"/>
        <end position="655"/>
    </location>
</feature>
<dbReference type="PROSITE" id="PS50021">
    <property type="entry name" value="CH"/>
    <property type="match status" value="2"/>
</dbReference>
<dbReference type="OrthoDB" id="297227at2759"/>
<comment type="caution">
    <text evidence="2">The sequence shown here is derived from an EMBL/GenBank/DDBJ whole genome shotgun (WGS) entry which is preliminary data.</text>
</comment>
<reference evidence="2 3" key="1">
    <citation type="submission" date="2016-11" db="EMBL/GenBank/DDBJ databases">
        <title>The macronuclear genome of Stentor coeruleus: a giant cell with tiny introns.</title>
        <authorList>
            <person name="Slabodnick M."/>
            <person name="Ruby J.G."/>
            <person name="Reiff S.B."/>
            <person name="Swart E.C."/>
            <person name="Gosai S."/>
            <person name="Prabakaran S."/>
            <person name="Witkowska E."/>
            <person name="Larue G.E."/>
            <person name="Fisher S."/>
            <person name="Freeman R.M."/>
            <person name="Gunawardena J."/>
            <person name="Chu W."/>
            <person name="Stover N.A."/>
            <person name="Gregory B.D."/>
            <person name="Nowacki M."/>
            <person name="Derisi J."/>
            <person name="Roy S.W."/>
            <person name="Marshall W.F."/>
            <person name="Sood P."/>
        </authorList>
    </citation>
    <scope>NUCLEOTIDE SEQUENCE [LARGE SCALE GENOMIC DNA]</scope>
    <source>
        <strain evidence="2">WM001</strain>
    </source>
</reference>
<evidence type="ECO:0000259" key="1">
    <source>
        <dbReference type="PROSITE" id="PS50021"/>
    </source>
</evidence>
<protein>
    <recommendedName>
        <fullName evidence="1">Calponin-homology (CH) domain-containing protein</fullName>
    </recommendedName>
</protein>
<dbReference type="SUPFAM" id="SSF47576">
    <property type="entry name" value="Calponin-homology domain, CH-domain"/>
    <property type="match status" value="3"/>
</dbReference>
<dbReference type="InterPro" id="IPR036872">
    <property type="entry name" value="CH_dom_sf"/>
</dbReference>
<proteinExistence type="predicted"/>
<dbReference type="Gene3D" id="1.10.418.10">
    <property type="entry name" value="Calponin-like domain"/>
    <property type="match status" value="2"/>
</dbReference>
<dbReference type="Proteomes" id="UP000187209">
    <property type="component" value="Unassembled WGS sequence"/>
</dbReference>
<name>A0A1R2BYN4_9CILI</name>
<evidence type="ECO:0000313" key="3">
    <source>
        <dbReference type="Proteomes" id="UP000187209"/>
    </source>
</evidence>
<dbReference type="AlphaFoldDB" id="A0A1R2BYN4"/>
<keyword evidence="3" id="KW-1185">Reference proteome</keyword>
<accession>A0A1R2BYN4</accession>
<gene>
    <name evidence="2" type="ORF">SteCoe_17643</name>
</gene>
<sequence length="666" mass="77196">MNNVLNKLQNEIDSLLEEVNSYNIIEIKSLDDLRSGVIISKLISNSHHKPDLLTISPGSTRENYKARWSLILKYMELTFPCSFLDFTPGEIVEDLGVLIVVCKYILKYLKNPKKNPMTSMSMIRNSVLSVSYQNLPSQTKILTEDFIEDDQKACIHKWLQELKIVPPGVFCHEFLYKVRSGVSLFELLKKLDDGYRKIKDFNFDPETMADCVRNINKVLRVLRVNHNMNKRFLFTSGFLYEGNQNVIYGLVNDMMMCYTNQSVYESFHFQTPTNKLLNLSLKSCFNPRKTISVLMKNNIIEWISSLGLLHLIYVSDDIKKNTVKNAVLHCKVIEKLFKYCVEYVKSPRTESHCLGNINSVLGFLTQKAVFKNNLPRSVTTATEEFGWGVLWEIMNTCHEFKDTCEISSFKEVEVKILRWLKNIGLIEDYVTSIFELVPYCQNGILLCRLASALTKNKDFEFYDSPCTDNESILNLKFLSKLLQQDEKMNPRNLRKEFEIFRGELAVILGLLEDMYEYGKNLAREKHVKGFCKLKKEENWIQPGGIEKNMQKTYDIEAWVQALGIRNSELKGQMLKDYKSGVKICQIVEKVLGVKIVGINYCPKTNADALDNVRKAFDLLYERYDFPTKYKYYDDLIVQGDGKTIRSLIAEIQKQKVLSEQEIEEEI</sequence>
<organism evidence="2 3">
    <name type="scientific">Stentor coeruleus</name>
    <dbReference type="NCBI Taxonomy" id="5963"/>
    <lineage>
        <taxon>Eukaryota</taxon>
        <taxon>Sar</taxon>
        <taxon>Alveolata</taxon>
        <taxon>Ciliophora</taxon>
        <taxon>Postciliodesmatophora</taxon>
        <taxon>Heterotrichea</taxon>
        <taxon>Heterotrichida</taxon>
        <taxon>Stentoridae</taxon>
        <taxon>Stentor</taxon>
    </lineage>
</organism>